<sequence length="723" mass="83742">MWKKIKKIFQKLKTLLRLKLNEINFISNTEKPVLINLNANDICNSKCTMCNIWKNKQDKEITYDDLKVIFSDRLYSEITGVGITGGEPTLRNDLVDLYKACIDFLPKLKYLSIITNCIKVDEVKQQLQAINKLCKEHNINFSVMVSLDGYGEIHDKIRGREGNFKTAIEVINYVKYDLKIPISFGATISKENVWEIDELLDFAKTNNIYGRFRVAEFIKRLYNEDREEVIRNFTSDESYHLALFFEKLKRAYETNKTYKRTYSSIQNILLGGKRTTGCPYHKKGININAKGELAYCAPKSKTIGNGIEIASSVIYKSNLEEKKRIILNECDDCIHDYHAEITYKEQVEVYKDKFQKKFLKLHNENKVLKLSSFLRTPKLPKNKYSILIVGWYGTETVGDKAILGSIVEAYKQKYGDSLNVIIGSLYPFITHQTIKELQIEATVVNTSNLEFIRYCKTCDEVIMGGGPLMDLNELYVPLLSFTTAKKYNKKRTVYGCGLGPINHDKYKSAIHKILKLSNEIKLRDKKSQVYASKHFNLPNTEMIGDPAKSYLKRFPKSTPLKQEKVLSLYLRDWEYLYARGDMSETEFVSVKKEFEDALAYLIKKKAEEFKVDKIVFNHMHNFVLGGDDRDFSRRFIKTYFEKDLRVSYDKKLSTVDSIAKSMQQSELNICMRFHSVLFADTLNTNFLALDYTMGGKIEAYLKDNNVENRGMSIKELIQLNNDL</sequence>
<dbReference type="SFLD" id="SFLDS00029">
    <property type="entry name" value="Radical_SAM"/>
    <property type="match status" value="1"/>
</dbReference>
<evidence type="ECO:0000259" key="6">
    <source>
        <dbReference type="PROSITE" id="PS51918"/>
    </source>
</evidence>
<dbReference type="InterPro" id="IPR058240">
    <property type="entry name" value="rSAM_sf"/>
</dbReference>
<dbReference type="RefSeq" id="WP_109353168.1">
    <property type="nucleotide sequence ID" value="NZ_QFRI01000002.1"/>
</dbReference>
<organism evidence="7 8">
    <name type="scientific">Algibacter marinivivus</name>
    <dbReference type="NCBI Taxonomy" id="2100723"/>
    <lineage>
        <taxon>Bacteria</taxon>
        <taxon>Pseudomonadati</taxon>
        <taxon>Bacteroidota</taxon>
        <taxon>Flavobacteriia</taxon>
        <taxon>Flavobacteriales</taxon>
        <taxon>Flavobacteriaceae</taxon>
        <taxon>Algibacter</taxon>
    </lineage>
</organism>
<evidence type="ECO:0000256" key="3">
    <source>
        <dbReference type="ARBA" id="ARBA00022723"/>
    </source>
</evidence>
<reference evidence="7" key="2">
    <citation type="submission" date="2018-05" db="EMBL/GenBank/DDBJ databases">
        <authorList>
            <person name="Lanie J.A."/>
            <person name="Ng W.-L."/>
            <person name="Kazmierczak K.M."/>
            <person name="Andrzejewski T.M."/>
            <person name="Davidsen T.M."/>
            <person name="Wayne K.J."/>
            <person name="Tettelin H."/>
            <person name="Glass J.I."/>
            <person name="Rusch D."/>
            <person name="Podicherti R."/>
            <person name="Tsui H.-C.T."/>
            <person name="Winkler M.E."/>
        </authorList>
    </citation>
    <scope>NUCLEOTIDE SEQUENCE [LARGE SCALE GENOMIC DNA]</scope>
    <source>
        <strain evidence="7">ZY111</strain>
    </source>
</reference>
<feature type="domain" description="Radical SAM core" evidence="6">
    <location>
        <begin position="27"/>
        <end position="266"/>
    </location>
</feature>
<reference evidence="7" key="1">
    <citation type="submission" date="2018-05" db="EMBL/GenBank/DDBJ databases">
        <title>Algibacter marinivivus sp. nov., isolated from sample around a algae.</title>
        <authorList>
            <person name="Zhong X."/>
        </authorList>
    </citation>
    <scope>NUCLEOTIDE SEQUENCE [LARGE SCALE GENOMIC DNA]</scope>
    <source>
        <strain evidence="7">ZY111</strain>
    </source>
</reference>
<dbReference type="Pfam" id="PF04230">
    <property type="entry name" value="PS_pyruv_trans"/>
    <property type="match status" value="1"/>
</dbReference>
<dbReference type="GO" id="GO:0046872">
    <property type="term" value="F:metal ion binding"/>
    <property type="evidence" value="ECO:0007669"/>
    <property type="project" value="UniProtKB-KW"/>
</dbReference>
<evidence type="ECO:0000256" key="5">
    <source>
        <dbReference type="ARBA" id="ARBA00023014"/>
    </source>
</evidence>
<protein>
    <submittedName>
        <fullName evidence="7">Radical SAM protein</fullName>
    </submittedName>
</protein>
<dbReference type="InterPro" id="IPR007197">
    <property type="entry name" value="rSAM"/>
</dbReference>
<dbReference type="InterPro" id="IPR013785">
    <property type="entry name" value="Aldolase_TIM"/>
</dbReference>
<evidence type="ECO:0000256" key="4">
    <source>
        <dbReference type="ARBA" id="ARBA00023004"/>
    </source>
</evidence>
<dbReference type="CDD" id="cd01335">
    <property type="entry name" value="Radical_SAM"/>
    <property type="match status" value="1"/>
</dbReference>
<dbReference type="InterPro" id="IPR007345">
    <property type="entry name" value="Polysacch_pyruvyl_Trfase"/>
</dbReference>
<dbReference type="GO" id="GO:0003824">
    <property type="term" value="F:catalytic activity"/>
    <property type="evidence" value="ECO:0007669"/>
    <property type="project" value="InterPro"/>
</dbReference>
<dbReference type="GO" id="GO:0051536">
    <property type="term" value="F:iron-sulfur cluster binding"/>
    <property type="evidence" value="ECO:0007669"/>
    <property type="project" value="UniProtKB-KW"/>
</dbReference>
<dbReference type="Pfam" id="PF04055">
    <property type="entry name" value="Radical_SAM"/>
    <property type="match status" value="1"/>
</dbReference>
<keyword evidence="3" id="KW-0479">Metal-binding</keyword>
<evidence type="ECO:0000256" key="1">
    <source>
        <dbReference type="ARBA" id="ARBA00001966"/>
    </source>
</evidence>
<gene>
    <name evidence="7" type="ORF">DIS18_11330</name>
</gene>
<proteinExistence type="predicted"/>
<dbReference type="PANTHER" id="PTHR11228">
    <property type="entry name" value="RADICAL SAM DOMAIN PROTEIN"/>
    <property type="match status" value="1"/>
</dbReference>
<dbReference type="PROSITE" id="PS51918">
    <property type="entry name" value="RADICAL_SAM"/>
    <property type="match status" value="1"/>
</dbReference>
<dbReference type="OrthoDB" id="3199616at2"/>
<dbReference type="PANTHER" id="PTHR11228:SF7">
    <property type="entry name" value="PQQA PEPTIDE CYCLASE"/>
    <property type="match status" value="1"/>
</dbReference>
<dbReference type="Gene3D" id="3.20.20.70">
    <property type="entry name" value="Aldolase class I"/>
    <property type="match status" value="1"/>
</dbReference>
<keyword evidence="4" id="KW-0408">Iron</keyword>
<dbReference type="InterPro" id="IPR050377">
    <property type="entry name" value="Radical_SAM_PqqE_MftC-like"/>
</dbReference>
<dbReference type="EMBL" id="QFRI01000002">
    <property type="protein sequence ID" value="PWH82813.1"/>
    <property type="molecule type" value="Genomic_DNA"/>
</dbReference>
<evidence type="ECO:0000256" key="2">
    <source>
        <dbReference type="ARBA" id="ARBA00022691"/>
    </source>
</evidence>
<comment type="caution">
    <text evidence="7">The sequence shown here is derived from an EMBL/GenBank/DDBJ whole genome shotgun (WGS) entry which is preliminary data.</text>
</comment>
<keyword evidence="2" id="KW-0949">S-adenosyl-L-methionine</keyword>
<keyword evidence="5" id="KW-0411">Iron-sulfur</keyword>
<comment type="cofactor">
    <cofactor evidence="1">
        <name>[4Fe-4S] cluster</name>
        <dbReference type="ChEBI" id="CHEBI:49883"/>
    </cofactor>
</comment>
<keyword evidence="8" id="KW-1185">Reference proteome</keyword>
<dbReference type="AlphaFoldDB" id="A0A2U2X4U8"/>
<accession>A0A2U2X4U8</accession>
<dbReference type="Proteomes" id="UP000245375">
    <property type="component" value="Unassembled WGS sequence"/>
</dbReference>
<name>A0A2U2X4U8_9FLAO</name>
<evidence type="ECO:0000313" key="7">
    <source>
        <dbReference type="EMBL" id="PWH82813.1"/>
    </source>
</evidence>
<evidence type="ECO:0000313" key="8">
    <source>
        <dbReference type="Proteomes" id="UP000245375"/>
    </source>
</evidence>
<dbReference type="SFLD" id="SFLDG01067">
    <property type="entry name" value="SPASM/twitch_domain_containing"/>
    <property type="match status" value="1"/>
</dbReference>
<dbReference type="SUPFAM" id="SSF102114">
    <property type="entry name" value="Radical SAM enzymes"/>
    <property type="match status" value="1"/>
</dbReference>